<accession>A0ABP1AC49</accession>
<organism evidence="1 2">
    <name type="scientific">Sphagnum jensenii</name>
    <dbReference type="NCBI Taxonomy" id="128206"/>
    <lineage>
        <taxon>Eukaryota</taxon>
        <taxon>Viridiplantae</taxon>
        <taxon>Streptophyta</taxon>
        <taxon>Embryophyta</taxon>
        <taxon>Bryophyta</taxon>
        <taxon>Sphagnophytina</taxon>
        <taxon>Sphagnopsida</taxon>
        <taxon>Sphagnales</taxon>
        <taxon>Sphagnaceae</taxon>
        <taxon>Sphagnum</taxon>
    </lineage>
</organism>
<evidence type="ECO:0000313" key="2">
    <source>
        <dbReference type="Proteomes" id="UP001497522"/>
    </source>
</evidence>
<reference evidence="1" key="1">
    <citation type="submission" date="2024-03" db="EMBL/GenBank/DDBJ databases">
        <authorList>
            <consortium name="ELIXIR-Norway"/>
            <consortium name="Elixir Norway"/>
        </authorList>
    </citation>
    <scope>NUCLEOTIDE SEQUENCE</scope>
</reference>
<keyword evidence="2" id="KW-1185">Reference proteome</keyword>
<evidence type="ECO:0000313" key="1">
    <source>
        <dbReference type="EMBL" id="CAK9860123.1"/>
    </source>
</evidence>
<proteinExistence type="predicted"/>
<gene>
    <name evidence="1" type="ORF">CSSPJE1EN2_LOCUS3118</name>
</gene>
<dbReference type="EMBL" id="OZ023712">
    <property type="protein sequence ID" value="CAK9860123.1"/>
    <property type="molecule type" value="Genomic_DNA"/>
</dbReference>
<protein>
    <submittedName>
        <fullName evidence="1">Uncharacterized protein</fullName>
    </submittedName>
</protein>
<dbReference type="Proteomes" id="UP001497522">
    <property type="component" value="Chromosome 11"/>
</dbReference>
<sequence>MSEAGCFYLGSVGLLGEYCPTTRKRHKPLLVQECRSSPPGGRRLHVDKLDRGLRRRIIRSTLVGAAAAASASAASSIAAGVS</sequence>
<name>A0ABP1AC49_9BRYO</name>